<dbReference type="InterPro" id="IPR050556">
    <property type="entry name" value="Type_II_TA_system_RNase"/>
</dbReference>
<evidence type="ECO:0000313" key="11">
    <source>
        <dbReference type="Proteomes" id="UP000230802"/>
    </source>
</evidence>
<gene>
    <name evidence="8" type="primary">vapC</name>
    <name evidence="10" type="ORF">COW96_01960</name>
</gene>
<evidence type="ECO:0000256" key="8">
    <source>
        <dbReference type="HAMAP-Rule" id="MF_00265"/>
    </source>
</evidence>
<evidence type="ECO:0000256" key="5">
    <source>
        <dbReference type="ARBA" id="ARBA00022801"/>
    </source>
</evidence>
<dbReference type="HAMAP" id="MF_00265">
    <property type="entry name" value="VapC_Nob1"/>
    <property type="match status" value="1"/>
</dbReference>
<dbReference type="GO" id="GO:0016787">
    <property type="term" value="F:hydrolase activity"/>
    <property type="evidence" value="ECO:0007669"/>
    <property type="project" value="UniProtKB-KW"/>
</dbReference>
<comment type="caution">
    <text evidence="10">The sequence shown here is derived from an EMBL/GenBank/DDBJ whole genome shotgun (WGS) entry which is preliminary data.</text>
</comment>
<feature type="domain" description="PIN" evidence="9">
    <location>
        <begin position="1"/>
        <end position="119"/>
    </location>
</feature>
<dbReference type="PANTHER" id="PTHR33653:SF1">
    <property type="entry name" value="RIBONUCLEASE VAPC2"/>
    <property type="match status" value="1"/>
</dbReference>
<dbReference type="EMBL" id="PCTD01000080">
    <property type="protein sequence ID" value="PIP64543.1"/>
    <property type="molecule type" value="Genomic_DNA"/>
</dbReference>
<evidence type="ECO:0000313" key="10">
    <source>
        <dbReference type="EMBL" id="PIP64543.1"/>
    </source>
</evidence>
<dbReference type="GO" id="GO:0090729">
    <property type="term" value="F:toxin activity"/>
    <property type="evidence" value="ECO:0007669"/>
    <property type="project" value="UniProtKB-KW"/>
</dbReference>
<keyword evidence="2 8" id="KW-1277">Toxin-antitoxin system</keyword>
<accession>A0A2H0C3Q6</accession>
<keyword evidence="3 8" id="KW-0540">Nuclease</keyword>
<dbReference type="AlphaFoldDB" id="A0A2H0C3Q6"/>
<evidence type="ECO:0000259" key="9">
    <source>
        <dbReference type="SMART" id="SM00670"/>
    </source>
</evidence>
<protein>
    <recommendedName>
        <fullName evidence="8">Ribonuclease VapC</fullName>
        <shortName evidence="8">RNase VapC</shortName>
        <ecNumber evidence="8">3.1.-.-</ecNumber>
    </recommendedName>
    <alternativeName>
        <fullName evidence="8">Toxin VapC</fullName>
    </alternativeName>
</protein>
<sequence length="127" mass="14505">MKYLLDTNVLINHLRGKNRIDKTIIKSGVAISIITWAELIYGTYKSVNKEKSLAIIKALIEDLQITILSLNEKVVFQYAELKVELEKTGKILDDFDLLIAATAMTNKITLVTHNTKHFRRISTLKVY</sequence>
<dbReference type="GO" id="GO:0004540">
    <property type="term" value="F:RNA nuclease activity"/>
    <property type="evidence" value="ECO:0007669"/>
    <property type="project" value="InterPro"/>
</dbReference>
<dbReference type="SMART" id="SM00670">
    <property type="entry name" value="PINc"/>
    <property type="match status" value="1"/>
</dbReference>
<comment type="similarity">
    <text evidence="7 8">Belongs to the PINc/VapC protein family.</text>
</comment>
<dbReference type="SUPFAM" id="SSF88723">
    <property type="entry name" value="PIN domain-like"/>
    <property type="match status" value="1"/>
</dbReference>
<dbReference type="InterPro" id="IPR022907">
    <property type="entry name" value="VapC_family"/>
</dbReference>
<dbReference type="CDD" id="cd09881">
    <property type="entry name" value="PIN_VapC4-5_FitB-like"/>
    <property type="match status" value="1"/>
</dbReference>
<keyword evidence="8" id="KW-0800">Toxin</keyword>
<evidence type="ECO:0000256" key="6">
    <source>
        <dbReference type="ARBA" id="ARBA00022842"/>
    </source>
</evidence>
<organism evidence="10 11">
    <name type="scientific">Candidatus Roizmanbacteria bacterium CG22_combo_CG10-13_8_21_14_all_33_16</name>
    <dbReference type="NCBI Taxonomy" id="1974859"/>
    <lineage>
        <taxon>Bacteria</taxon>
        <taxon>Candidatus Roizmaniibacteriota</taxon>
    </lineage>
</organism>
<name>A0A2H0C3Q6_9BACT</name>
<dbReference type="Pfam" id="PF01850">
    <property type="entry name" value="PIN"/>
    <property type="match status" value="1"/>
</dbReference>
<keyword evidence="5 8" id="KW-0378">Hydrolase</keyword>
<dbReference type="InterPro" id="IPR002716">
    <property type="entry name" value="PIN_dom"/>
</dbReference>
<evidence type="ECO:0000256" key="4">
    <source>
        <dbReference type="ARBA" id="ARBA00022723"/>
    </source>
</evidence>
<evidence type="ECO:0000256" key="7">
    <source>
        <dbReference type="ARBA" id="ARBA00038093"/>
    </source>
</evidence>
<evidence type="ECO:0000256" key="1">
    <source>
        <dbReference type="ARBA" id="ARBA00001946"/>
    </source>
</evidence>
<evidence type="ECO:0000256" key="2">
    <source>
        <dbReference type="ARBA" id="ARBA00022649"/>
    </source>
</evidence>
<keyword evidence="4 8" id="KW-0479">Metal-binding</keyword>
<comment type="cofactor">
    <cofactor evidence="1 8">
        <name>Mg(2+)</name>
        <dbReference type="ChEBI" id="CHEBI:18420"/>
    </cofactor>
</comment>
<dbReference type="Gene3D" id="3.40.50.1010">
    <property type="entry name" value="5'-nuclease"/>
    <property type="match status" value="1"/>
</dbReference>
<dbReference type="Proteomes" id="UP000230802">
    <property type="component" value="Unassembled WGS sequence"/>
</dbReference>
<dbReference type="GO" id="GO:0000287">
    <property type="term" value="F:magnesium ion binding"/>
    <property type="evidence" value="ECO:0007669"/>
    <property type="project" value="UniProtKB-UniRule"/>
</dbReference>
<reference evidence="10 11" key="1">
    <citation type="submission" date="2017-09" db="EMBL/GenBank/DDBJ databases">
        <title>Depth-based differentiation of microbial function through sediment-hosted aquifers and enrichment of novel symbionts in the deep terrestrial subsurface.</title>
        <authorList>
            <person name="Probst A.J."/>
            <person name="Ladd B."/>
            <person name="Jarett J.K."/>
            <person name="Geller-Mcgrath D.E."/>
            <person name="Sieber C.M."/>
            <person name="Emerson J.B."/>
            <person name="Anantharaman K."/>
            <person name="Thomas B.C."/>
            <person name="Malmstrom R."/>
            <person name="Stieglmeier M."/>
            <person name="Klingl A."/>
            <person name="Woyke T."/>
            <person name="Ryan C.M."/>
            <person name="Banfield J.F."/>
        </authorList>
    </citation>
    <scope>NUCLEOTIDE SEQUENCE [LARGE SCALE GENOMIC DNA]</scope>
    <source>
        <strain evidence="10">CG22_combo_CG10-13_8_21_14_all_33_16</strain>
    </source>
</reference>
<dbReference type="InterPro" id="IPR029060">
    <property type="entry name" value="PIN-like_dom_sf"/>
</dbReference>
<feature type="binding site" evidence="8">
    <location>
        <position position="6"/>
    </location>
    <ligand>
        <name>Mg(2+)</name>
        <dbReference type="ChEBI" id="CHEBI:18420"/>
    </ligand>
</feature>
<keyword evidence="6 8" id="KW-0460">Magnesium</keyword>
<evidence type="ECO:0000256" key="3">
    <source>
        <dbReference type="ARBA" id="ARBA00022722"/>
    </source>
</evidence>
<comment type="function">
    <text evidence="8">Toxic component of a toxin-antitoxin (TA) system. An RNase.</text>
</comment>
<dbReference type="PANTHER" id="PTHR33653">
    <property type="entry name" value="RIBONUCLEASE VAPC2"/>
    <property type="match status" value="1"/>
</dbReference>
<feature type="binding site" evidence="8">
    <location>
        <position position="96"/>
    </location>
    <ligand>
        <name>Mg(2+)</name>
        <dbReference type="ChEBI" id="CHEBI:18420"/>
    </ligand>
</feature>
<proteinExistence type="inferred from homology"/>
<dbReference type="EC" id="3.1.-.-" evidence="8"/>